<evidence type="ECO:0000256" key="2">
    <source>
        <dbReference type="ARBA" id="ARBA00022801"/>
    </source>
</evidence>
<dbReference type="AlphaFoldDB" id="A0A8J5QNJ5"/>
<dbReference type="Pfam" id="PF00561">
    <property type="entry name" value="Abhydrolase_1"/>
    <property type="match status" value="1"/>
</dbReference>
<dbReference type="InterPro" id="IPR000073">
    <property type="entry name" value="AB_hydrolase_1"/>
</dbReference>
<dbReference type="InterPro" id="IPR051601">
    <property type="entry name" value="Serine_prot/Carboxylest_S33"/>
</dbReference>
<dbReference type="GeneID" id="73471798"/>
<organism evidence="4 5">
    <name type="scientific">[Candida] subhashii</name>
    <dbReference type="NCBI Taxonomy" id="561895"/>
    <lineage>
        <taxon>Eukaryota</taxon>
        <taxon>Fungi</taxon>
        <taxon>Dikarya</taxon>
        <taxon>Ascomycota</taxon>
        <taxon>Saccharomycotina</taxon>
        <taxon>Pichiomycetes</taxon>
        <taxon>Debaryomycetaceae</taxon>
        <taxon>Spathaspora</taxon>
    </lineage>
</organism>
<evidence type="ECO:0000313" key="5">
    <source>
        <dbReference type="Proteomes" id="UP000694255"/>
    </source>
</evidence>
<keyword evidence="2" id="KW-0378">Hydrolase</keyword>
<gene>
    <name evidence="4" type="ORF">J8A68_004998</name>
</gene>
<accession>A0A8J5QNJ5</accession>
<dbReference type="Proteomes" id="UP000694255">
    <property type="component" value="Unassembled WGS sequence"/>
</dbReference>
<dbReference type="EMBL" id="JAGSYN010000219">
    <property type="protein sequence ID" value="KAG7661420.1"/>
    <property type="molecule type" value="Genomic_DNA"/>
</dbReference>
<name>A0A8J5QNJ5_9ASCO</name>
<dbReference type="GO" id="GO:0016787">
    <property type="term" value="F:hydrolase activity"/>
    <property type="evidence" value="ECO:0007669"/>
    <property type="project" value="UniProtKB-KW"/>
</dbReference>
<protein>
    <recommendedName>
        <fullName evidence="3">AB hydrolase-1 domain-containing protein</fullName>
    </recommendedName>
</protein>
<evidence type="ECO:0000256" key="1">
    <source>
        <dbReference type="ARBA" id="ARBA00010088"/>
    </source>
</evidence>
<dbReference type="RefSeq" id="XP_049261653.1">
    <property type="nucleotide sequence ID" value="XM_049409017.1"/>
</dbReference>
<comment type="similarity">
    <text evidence="1">Belongs to the peptidase S33 family.</text>
</comment>
<reference evidence="4 5" key="1">
    <citation type="journal article" date="2021" name="DNA Res.">
        <title>Genome analysis of Candida subhashii reveals its hybrid nature and dual mitochondrial genome conformations.</title>
        <authorList>
            <person name="Mixao V."/>
            <person name="Hegedusova E."/>
            <person name="Saus E."/>
            <person name="Pryszcz L.P."/>
            <person name="Cillingova A."/>
            <person name="Nosek J."/>
            <person name="Gabaldon T."/>
        </authorList>
    </citation>
    <scope>NUCLEOTIDE SEQUENCE [LARGE SCALE GENOMIC DNA]</scope>
    <source>
        <strain evidence="4 5">CBS 10753</strain>
    </source>
</reference>
<dbReference type="PANTHER" id="PTHR43248">
    <property type="entry name" value="2-SUCCINYL-6-HYDROXY-2,4-CYCLOHEXADIENE-1-CARBOXYLATE SYNTHASE"/>
    <property type="match status" value="1"/>
</dbReference>
<evidence type="ECO:0000259" key="3">
    <source>
        <dbReference type="Pfam" id="PF00561"/>
    </source>
</evidence>
<dbReference type="PANTHER" id="PTHR43248:SF2">
    <property type="entry name" value="PROLYL AMINOPEPTIDASE"/>
    <property type="match status" value="1"/>
</dbReference>
<sequence length="470" mass="53942">MVNYEIIDSFQTKGIVNQRVCFEVPLQYNNSKDSTTIKVAINITQKYDESLFQSGSAAALDKIVLPQNPKLIVYLQGGPGYPCQVPTSNSGKEKVLLERGYQIVFLDQRGTGLSTPIEGDSFEELVRKRYNDDYSVENQLEYILNFRADSIVEDLEVIRKELIPNQKWSLLGQSYGGFITFAYLSKYSQSLKEVLITGGIPPIGFSVDEIYQATYERTKERNVHYYNKFPQDKAKVAAICQYLSTTRVILPNEGILSVERFQQLGLIFGATGGTDRLHEIVTKFYYDLQFGQPTYQILNTIQNELGFDTNVIYALFQEAIYCDGNIESPTNWGANRLRNIEGNEKFIKNDHEVYFTGEMVYKSMFEDYSELRKFKNLADRLHQNTKWSRLYDVEHLKTVDWNKVPVVAATYFDDQYVDFGLSREAKKRAFNNNGNLKQYITSEHFHNGLRADPEKVLGALFTLLDNGDLD</sequence>
<keyword evidence="5" id="KW-1185">Reference proteome</keyword>
<feature type="domain" description="AB hydrolase-1" evidence="3">
    <location>
        <begin position="71"/>
        <end position="234"/>
    </location>
</feature>
<evidence type="ECO:0000313" key="4">
    <source>
        <dbReference type="EMBL" id="KAG7661420.1"/>
    </source>
</evidence>
<dbReference type="OrthoDB" id="1898734at2759"/>
<comment type="caution">
    <text evidence="4">The sequence shown here is derived from an EMBL/GenBank/DDBJ whole genome shotgun (WGS) entry which is preliminary data.</text>
</comment>
<proteinExistence type="inferred from homology"/>